<feature type="domain" description="Homeobox" evidence="5">
    <location>
        <begin position="111"/>
        <end position="157"/>
    </location>
</feature>
<dbReference type="EMBL" id="JBBPBM010001783">
    <property type="protein sequence ID" value="KAK8481997.1"/>
    <property type="molecule type" value="Genomic_DNA"/>
</dbReference>
<protein>
    <recommendedName>
        <fullName evidence="5">Homeobox domain-containing protein</fullName>
    </recommendedName>
</protein>
<dbReference type="Gene3D" id="1.10.10.60">
    <property type="entry name" value="Homeodomain-like"/>
    <property type="match status" value="1"/>
</dbReference>
<evidence type="ECO:0000256" key="4">
    <source>
        <dbReference type="SAM" id="MobiDB-lite"/>
    </source>
</evidence>
<evidence type="ECO:0000259" key="5">
    <source>
        <dbReference type="PROSITE" id="PS50071"/>
    </source>
</evidence>
<comment type="subcellular location">
    <subcellularLocation>
        <location evidence="1 2 3">Nucleus</location>
    </subcellularLocation>
</comment>
<evidence type="ECO:0000256" key="2">
    <source>
        <dbReference type="PROSITE-ProRule" id="PRU00108"/>
    </source>
</evidence>
<dbReference type="Proteomes" id="UP001472677">
    <property type="component" value="Unassembled WGS sequence"/>
</dbReference>
<feature type="DNA-binding region" description="Homeobox" evidence="2">
    <location>
        <begin position="113"/>
        <end position="158"/>
    </location>
</feature>
<dbReference type="PANTHER" id="PTHR45654">
    <property type="entry name" value="HOMEOBOX-LEUCINE ZIPPER PROTEIN MERISTEM L1"/>
    <property type="match status" value="1"/>
</dbReference>
<feature type="region of interest" description="Disordered" evidence="4">
    <location>
        <begin position="26"/>
        <end position="173"/>
    </location>
</feature>
<feature type="compositionally biased region" description="Basic and acidic residues" evidence="4">
    <location>
        <begin position="47"/>
        <end position="68"/>
    </location>
</feature>
<reference evidence="6 7" key="1">
    <citation type="journal article" date="2024" name="G3 (Bethesda)">
        <title>Genome assembly of Hibiscus sabdariffa L. provides insights into metabolisms of medicinal natural products.</title>
        <authorList>
            <person name="Kim T."/>
        </authorList>
    </citation>
    <scope>NUCLEOTIDE SEQUENCE [LARGE SCALE GENOMIC DNA]</scope>
    <source>
        <strain evidence="6">TK-2024</strain>
        <tissue evidence="6">Old leaves</tissue>
    </source>
</reference>
<sequence length="173" mass="18864">MSYSNPPIKDFFASPTLSLSLSLVKGRDIPDAGGGPTDIATASVTVERGDGGSGDRRGGGSGDQREYTVEISSGNSGQTRSKLEDDLLDYDYEDNVDVDADADADADETKKKKRKKYHRHTADQIREMEALFEESPHPDEKQRQRLSKQLGLAPSQVLVSKSSNTNQGYTRAP</sequence>
<dbReference type="InterPro" id="IPR001356">
    <property type="entry name" value="HD"/>
</dbReference>
<dbReference type="InterPro" id="IPR009057">
    <property type="entry name" value="Homeodomain-like_sf"/>
</dbReference>
<dbReference type="PANTHER" id="PTHR45654:SF24">
    <property type="entry name" value="HOMEOBOX-LEUCINE ZIPPER PROTEIN GLABRA 2"/>
    <property type="match status" value="1"/>
</dbReference>
<dbReference type="SMART" id="SM00389">
    <property type="entry name" value="HOX"/>
    <property type="match status" value="1"/>
</dbReference>
<keyword evidence="2 3" id="KW-0539">Nucleus</keyword>
<feature type="compositionally biased region" description="Polar residues" evidence="4">
    <location>
        <begin position="157"/>
        <end position="173"/>
    </location>
</feature>
<dbReference type="PROSITE" id="PS50071">
    <property type="entry name" value="HOMEOBOX_2"/>
    <property type="match status" value="1"/>
</dbReference>
<comment type="caution">
    <text evidence="6">The sequence shown here is derived from an EMBL/GenBank/DDBJ whole genome shotgun (WGS) entry which is preliminary data.</text>
</comment>
<evidence type="ECO:0000256" key="3">
    <source>
        <dbReference type="RuleBase" id="RU000682"/>
    </source>
</evidence>
<dbReference type="InterPro" id="IPR042160">
    <property type="entry name" value="HD-Zip_IV"/>
</dbReference>
<evidence type="ECO:0000313" key="7">
    <source>
        <dbReference type="Proteomes" id="UP001472677"/>
    </source>
</evidence>
<feature type="compositionally biased region" description="Acidic residues" evidence="4">
    <location>
        <begin position="86"/>
        <end position="106"/>
    </location>
</feature>
<keyword evidence="2 3" id="KW-0371">Homeobox</keyword>
<feature type="compositionally biased region" description="Polar residues" evidence="4">
    <location>
        <begin position="70"/>
        <end position="80"/>
    </location>
</feature>
<accession>A0ABR1ZMZ1</accession>
<dbReference type="Pfam" id="PF00046">
    <property type="entry name" value="Homeodomain"/>
    <property type="match status" value="1"/>
</dbReference>
<keyword evidence="2 3" id="KW-0238">DNA-binding</keyword>
<gene>
    <name evidence="6" type="ORF">V6N12_010263</name>
</gene>
<evidence type="ECO:0000313" key="6">
    <source>
        <dbReference type="EMBL" id="KAK8481997.1"/>
    </source>
</evidence>
<feature type="compositionally biased region" description="Basic and acidic residues" evidence="4">
    <location>
        <begin position="120"/>
        <end position="143"/>
    </location>
</feature>
<keyword evidence="7" id="KW-1185">Reference proteome</keyword>
<dbReference type="SUPFAM" id="SSF46689">
    <property type="entry name" value="Homeodomain-like"/>
    <property type="match status" value="1"/>
</dbReference>
<evidence type="ECO:0000256" key="1">
    <source>
        <dbReference type="ARBA" id="ARBA00004123"/>
    </source>
</evidence>
<proteinExistence type="predicted"/>
<name>A0ABR1ZMZ1_9ROSI</name>
<organism evidence="6 7">
    <name type="scientific">Hibiscus sabdariffa</name>
    <name type="common">roselle</name>
    <dbReference type="NCBI Taxonomy" id="183260"/>
    <lineage>
        <taxon>Eukaryota</taxon>
        <taxon>Viridiplantae</taxon>
        <taxon>Streptophyta</taxon>
        <taxon>Embryophyta</taxon>
        <taxon>Tracheophyta</taxon>
        <taxon>Spermatophyta</taxon>
        <taxon>Magnoliopsida</taxon>
        <taxon>eudicotyledons</taxon>
        <taxon>Gunneridae</taxon>
        <taxon>Pentapetalae</taxon>
        <taxon>rosids</taxon>
        <taxon>malvids</taxon>
        <taxon>Malvales</taxon>
        <taxon>Malvaceae</taxon>
        <taxon>Malvoideae</taxon>
        <taxon>Hibiscus</taxon>
    </lineage>
</organism>
<dbReference type="CDD" id="cd00086">
    <property type="entry name" value="homeodomain"/>
    <property type="match status" value="1"/>
</dbReference>